<keyword evidence="3" id="KW-1185">Reference proteome</keyword>
<sequence length="174" mass="17898">VLELPATLIIDPVTGAPMWQRTGFINAERLTEELLPFLDHSIHDPGAARLARRSRSRKELGRQPSKPLTEEEELQRALEMSMQEAAGGGGGGGGLARGGSSYGGSLGGTTSGAGTSDMGDDFEEEDEEAGEEEPAAAAAAAQPAAASPAQVHAEAEARLPPEPAGSEGVRIVLS</sequence>
<dbReference type="EMBL" id="JADXDR010000280">
    <property type="protein sequence ID" value="KAI7835353.1"/>
    <property type="molecule type" value="Genomic_DNA"/>
</dbReference>
<name>A0AAD5GZD2_9CHLO</name>
<dbReference type="AlphaFoldDB" id="A0AAD5GZD2"/>
<feature type="compositionally biased region" description="Low complexity" evidence="1">
    <location>
        <begin position="135"/>
        <end position="152"/>
    </location>
</feature>
<gene>
    <name evidence="2" type="ORF">COHA_010735</name>
</gene>
<evidence type="ECO:0000313" key="3">
    <source>
        <dbReference type="Proteomes" id="UP001205105"/>
    </source>
</evidence>
<dbReference type="InterPro" id="IPR003903">
    <property type="entry name" value="UIM_dom"/>
</dbReference>
<proteinExistence type="predicted"/>
<organism evidence="2 3">
    <name type="scientific">Chlorella ohadii</name>
    <dbReference type="NCBI Taxonomy" id="2649997"/>
    <lineage>
        <taxon>Eukaryota</taxon>
        <taxon>Viridiplantae</taxon>
        <taxon>Chlorophyta</taxon>
        <taxon>core chlorophytes</taxon>
        <taxon>Trebouxiophyceae</taxon>
        <taxon>Chlorellales</taxon>
        <taxon>Chlorellaceae</taxon>
        <taxon>Chlorella clade</taxon>
        <taxon>Chlorella</taxon>
    </lineage>
</organism>
<accession>A0AAD5GZD2</accession>
<evidence type="ECO:0008006" key="4">
    <source>
        <dbReference type="Google" id="ProtNLM"/>
    </source>
</evidence>
<reference evidence="2" key="1">
    <citation type="submission" date="2020-11" db="EMBL/GenBank/DDBJ databases">
        <title>Chlorella ohadii genome sequencing and assembly.</title>
        <authorList>
            <person name="Murik O."/>
            <person name="Treves H."/>
            <person name="Kedem I."/>
            <person name="Shotland Y."/>
            <person name="Kaplan A."/>
        </authorList>
    </citation>
    <scope>NUCLEOTIDE SEQUENCE</scope>
    <source>
        <strain evidence="2">1</strain>
    </source>
</reference>
<dbReference type="Proteomes" id="UP001205105">
    <property type="component" value="Unassembled WGS sequence"/>
</dbReference>
<feature type="non-terminal residue" evidence="2">
    <location>
        <position position="1"/>
    </location>
</feature>
<feature type="compositionally biased region" description="Acidic residues" evidence="1">
    <location>
        <begin position="118"/>
        <end position="134"/>
    </location>
</feature>
<comment type="caution">
    <text evidence="2">The sequence shown here is derived from an EMBL/GenBank/DDBJ whole genome shotgun (WGS) entry which is preliminary data.</text>
</comment>
<dbReference type="SMART" id="SM00726">
    <property type="entry name" value="UIM"/>
    <property type="match status" value="1"/>
</dbReference>
<dbReference type="Pfam" id="PF02809">
    <property type="entry name" value="UIM"/>
    <property type="match status" value="1"/>
</dbReference>
<evidence type="ECO:0000256" key="1">
    <source>
        <dbReference type="SAM" id="MobiDB-lite"/>
    </source>
</evidence>
<dbReference type="PROSITE" id="PS50330">
    <property type="entry name" value="UIM"/>
    <property type="match status" value="1"/>
</dbReference>
<protein>
    <recommendedName>
        <fullName evidence="4">UBX domain-containing protein</fullName>
    </recommendedName>
</protein>
<feature type="compositionally biased region" description="Gly residues" evidence="1">
    <location>
        <begin position="86"/>
        <end position="111"/>
    </location>
</feature>
<evidence type="ECO:0000313" key="2">
    <source>
        <dbReference type="EMBL" id="KAI7835353.1"/>
    </source>
</evidence>
<feature type="region of interest" description="Disordered" evidence="1">
    <location>
        <begin position="49"/>
        <end position="174"/>
    </location>
</feature>